<gene>
    <name evidence="3" type="ORF">UMAG_06222</name>
</gene>
<feature type="compositionally biased region" description="Basic and acidic residues" evidence="1">
    <location>
        <begin position="151"/>
        <end position="163"/>
    </location>
</feature>
<feature type="chain" id="PRO_5002244828" evidence="2">
    <location>
        <begin position="19"/>
        <end position="163"/>
    </location>
</feature>
<accession>A0A0D1DMT9</accession>
<dbReference type="GeneID" id="23565884"/>
<keyword evidence="4" id="KW-1185">Reference proteome</keyword>
<dbReference type="VEuPathDB" id="FungiDB:UMAG_06222"/>
<keyword evidence="2" id="KW-0732">Signal</keyword>
<dbReference type="KEGG" id="uma:UMAG_06222"/>
<evidence type="ECO:0000313" key="4">
    <source>
        <dbReference type="Proteomes" id="UP000000561"/>
    </source>
</evidence>
<sequence length="163" mass="17588">MRILLALVAAVFATASMGAPMDWVEAGKAAESLENDFSRVRISQTSRPGLGSVAGFDTARAAPPVLKRPPQLGQASGTWQYDAAETSKYSELPPMPDAPRAKTGGPMRGSASGVRPSAPYFSPPKRLEQSGRVATGEQRARNALLRHPAMRQKDWDELLRETQ</sequence>
<evidence type="ECO:0000256" key="2">
    <source>
        <dbReference type="SAM" id="SignalP"/>
    </source>
</evidence>
<dbReference type="RefSeq" id="XP_011392578.1">
    <property type="nucleotide sequence ID" value="XM_011394276.1"/>
</dbReference>
<dbReference type="EMBL" id="CM003161">
    <property type="protein sequence ID" value="KIS65844.1"/>
    <property type="molecule type" value="Genomic_DNA"/>
</dbReference>
<protein>
    <submittedName>
        <fullName evidence="3">Uncharacterized protein</fullName>
    </submittedName>
</protein>
<evidence type="ECO:0000256" key="1">
    <source>
        <dbReference type="SAM" id="MobiDB-lite"/>
    </source>
</evidence>
<proteinExistence type="predicted"/>
<feature type="signal peptide" evidence="2">
    <location>
        <begin position="1"/>
        <end position="18"/>
    </location>
</feature>
<reference evidence="3 4" key="1">
    <citation type="journal article" date="2006" name="Nature">
        <title>Insights from the genome of the biotrophic fungal plant pathogen Ustilago maydis.</title>
        <authorList>
            <person name="Kamper J."/>
            <person name="Kahmann R."/>
            <person name="Bolker M."/>
            <person name="Ma L.J."/>
            <person name="Brefort T."/>
            <person name="Saville B.J."/>
            <person name="Banuett F."/>
            <person name="Kronstad J.W."/>
            <person name="Gold S.E."/>
            <person name="Muller O."/>
            <person name="Perlin M.H."/>
            <person name="Wosten H.A."/>
            <person name="de Vries R."/>
            <person name="Ruiz-Herrera J."/>
            <person name="Reynaga-Pena C.G."/>
            <person name="Snetselaar K."/>
            <person name="McCann M."/>
            <person name="Perez-Martin J."/>
            <person name="Feldbrugge M."/>
            <person name="Basse C.W."/>
            <person name="Steinberg G."/>
            <person name="Ibeas J.I."/>
            <person name="Holloman W."/>
            <person name="Guzman P."/>
            <person name="Farman M."/>
            <person name="Stajich J.E."/>
            <person name="Sentandreu R."/>
            <person name="Gonzalez-Prieto J.M."/>
            <person name="Kennell J.C."/>
            <person name="Molina L."/>
            <person name="Schirawski J."/>
            <person name="Mendoza-Mendoza A."/>
            <person name="Greilinger D."/>
            <person name="Munch K."/>
            <person name="Rossel N."/>
            <person name="Scherer M."/>
            <person name="Vranes M."/>
            <person name="Ladendorf O."/>
            <person name="Vincon V."/>
            <person name="Fuchs U."/>
            <person name="Sandrock B."/>
            <person name="Meng S."/>
            <person name="Ho E.C."/>
            <person name="Cahill M.J."/>
            <person name="Boyce K.J."/>
            <person name="Klose J."/>
            <person name="Klosterman S.J."/>
            <person name="Deelstra H.J."/>
            <person name="Ortiz-Castellanos L."/>
            <person name="Li W."/>
            <person name="Sanchez-Alonso P."/>
            <person name="Schreier P.H."/>
            <person name="Hauser-Hahn I."/>
            <person name="Vaupel M."/>
            <person name="Koopmann E."/>
            <person name="Friedrich G."/>
            <person name="Voss H."/>
            <person name="Schluter T."/>
            <person name="Margolis J."/>
            <person name="Platt D."/>
            <person name="Swimmer C."/>
            <person name="Gnirke A."/>
            <person name="Chen F."/>
            <person name="Vysotskaia V."/>
            <person name="Mannhaupt G."/>
            <person name="Guldener U."/>
            <person name="Munsterkotter M."/>
            <person name="Haase D."/>
            <person name="Oesterheld M."/>
            <person name="Mewes H.W."/>
            <person name="Mauceli E.W."/>
            <person name="DeCaprio D."/>
            <person name="Wade C.M."/>
            <person name="Butler J."/>
            <person name="Young S."/>
            <person name="Jaffe D.B."/>
            <person name="Calvo S."/>
            <person name="Nusbaum C."/>
            <person name="Galagan J."/>
            <person name="Birren B.W."/>
        </authorList>
    </citation>
    <scope>NUCLEOTIDE SEQUENCE [LARGE SCALE GENOMIC DNA]</scope>
    <source>
        <strain evidence="4">DSM 14603 / FGSC 9021 / UM521</strain>
    </source>
</reference>
<evidence type="ECO:0000313" key="3">
    <source>
        <dbReference type="EMBL" id="KIS65844.1"/>
    </source>
</evidence>
<feature type="region of interest" description="Disordered" evidence="1">
    <location>
        <begin position="61"/>
        <end position="163"/>
    </location>
</feature>
<dbReference type="Proteomes" id="UP000000561">
    <property type="component" value="Chromosome 22"/>
</dbReference>
<organism evidence="3 4">
    <name type="scientific">Mycosarcoma maydis</name>
    <name type="common">Corn smut fungus</name>
    <name type="synonym">Ustilago maydis</name>
    <dbReference type="NCBI Taxonomy" id="5270"/>
    <lineage>
        <taxon>Eukaryota</taxon>
        <taxon>Fungi</taxon>
        <taxon>Dikarya</taxon>
        <taxon>Basidiomycota</taxon>
        <taxon>Ustilaginomycotina</taxon>
        <taxon>Ustilaginomycetes</taxon>
        <taxon>Ustilaginales</taxon>
        <taxon>Ustilaginaceae</taxon>
        <taxon>Mycosarcoma</taxon>
    </lineage>
</organism>
<dbReference type="AlphaFoldDB" id="A0A0D1DMT9"/>
<dbReference type="InParanoid" id="A0A0D1DMT9"/>
<name>A0A0D1DMT9_MYCMD</name>